<accession>A0ACB8DM87</accession>
<evidence type="ECO:0000313" key="1">
    <source>
        <dbReference type="EMBL" id="KAH7973563.1"/>
    </source>
</evidence>
<organism evidence="1 2">
    <name type="scientific">Dermacentor silvarum</name>
    <name type="common">Tick</name>
    <dbReference type="NCBI Taxonomy" id="543639"/>
    <lineage>
        <taxon>Eukaryota</taxon>
        <taxon>Metazoa</taxon>
        <taxon>Ecdysozoa</taxon>
        <taxon>Arthropoda</taxon>
        <taxon>Chelicerata</taxon>
        <taxon>Arachnida</taxon>
        <taxon>Acari</taxon>
        <taxon>Parasitiformes</taxon>
        <taxon>Ixodida</taxon>
        <taxon>Ixodoidea</taxon>
        <taxon>Ixodidae</taxon>
        <taxon>Rhipicephalinae</taxon>
        <taxon>Dermacentor</taxon>
    </lineage>
</organism>
<proteinExistence type="predicted"/>
<gene>
    <name evidence="1" type="ORF">HPB49_002406</name>
</gene>
<reference evidence="1" key="1">
    <citation type="submission" date="2020-05" db="EMBL/GenBank/DDBJ databases">
        <title>Large-scale comparative analyses of tick genomes elucidate their genetic diversity and vector capacities.</title>
        <authorList>
            <person name="Jia N."/>
            <person name="Wang J."/>
            <person name="Shi W."/>
            <person name="Du L."/>
            <person name="Sun Y."/>
            <person name="Zhan W."/>
            <person name="Jiang J."/>
            <person name="Wang Q."/>
            <person name="Zhang B."/>
            <person name="Ji P."/>
            <person name="Sakyi L.B."/>
            <person name="Cui X."/>
            <person name="Yuan T."/>
            <person name="Jiang B."/>
            <person name="Yang W."/>
            <person name="Lam T.T.-Y."/>
            <person name="Chang Q."/>
            <person name="Ding S."/>
            <person name="Wang X."/>
            <person name="Zhu J."/>
            <person name="Ruan X."/>
            <person name="Zhao L."/>
            <person name="Wei J."/>
            <person name="Que T."/>
            <person name="Du C."/>
            <person name="Cheng J."/>
            <person name="Dai P."/>
            <person name="Han X."/>
            <person name="Huang E."/>
            <person name="Gao Y."/>
            <person name="Liu J."/>
            <person name="Shao H."/>
            <person name="Ye R."/>
            <person name="Li L."/>
            <person name="Wei W."/>
            <person name="Wang X."/>
            <person name="Wang C."/>
            <person name="Yang T."/>
            <person name="Huo Q."/>
            <person name="Li W."/>
            <person name="Guo W."/>
            <person name="Chen H."/>
            <person name="Zhou L."/>
            <person name="Ni X."/>
            <person name="Tian J."/>
            <person name="Zhou Y."/>
            <person name="Sheng Y."/>
            <person name="Liu T."/>
            <person name="Pan Y."/>
            <person name="Xia L."/>
            <person name="Li J."/>
            <person name="Zhao F."/>
            <person name="Cao W."/>
        </authorList>
    </citation>
    <scope>NUCLEOTIDE SEQUENCE</scope>
    <source>
        <strain evidence="1">Dsil-2018</strain>
    </source>
</reference>
<dbReference type="Proteomes" id="UP000821865">
    <property type="component" value="Chromosome 10"/>
</dbReference>
<evidence type="ECO:0000313" key="2">
    <source>
        <dbReference type="Proteomes" id="UP000821865"/>
    </source>
</evidence>
<comment type="caution">
    <text evidence="1">The sequence shown here is derived from an EMBL/GenBank/DDBJ whole genome shotgun (WGS) entry which is preliminary data.</text>
</comment>
<name>A0ACB8DM87_DERSI</name>
<keyword evidence="2" id="KW-1185">Reference proteome</keyword>
<protein>
    <submittedName>
        <fullName evidence="1">Uncharacterized protein</fullName>
    </submittedName>
</protein>
<sequence length="125" mass="14601">MCGVKSVSVYRPGEASSEARAVVSIKQEPSSSSAPLYKLWYRCEACTYVTNRMWHLKRHQALHTRDNRFACHLCPMTFDLKEDMVTHVRTHNMQRYQCKLCPRSFNLLRSLARHAKCHTFLELTP</sequence>
<dbReference type="EMBL" id="CM023479">
    <property type="protein sequence ID" value="KAH7973563.1"/>
    <property type="molecule type" value="Genomic_DNA"/>
</dbReference>